<accession>A0A8B9AZ47</accession>
<keyword evidence="2 5" id="KW-0863">Zinc-finger</keyword>
<dbReference type="EnsemblMetazoa" id="XM_006562804">
    <property type="protein sequence ID" value="XP_006562867"/>
    <property type="gene ID" value="LOC412093"/>
</dbReference>
<dbReference type="Proteomes" id="UP000005203">
    <property type="component" value="Linkage group LG10"/>
</dbReference>
<dbReference type="PANTHER" id="PTHR46557">
    <property type="entry name" value="SERINE/THREONINE-PROTEIN PHOSPHATASE 1 REGULATORY SUBUNIT 10-RELATED"/>
    <property type="match status" value="1"/>
</dbReference>
<organism evidence="9">
    <name type="scientific">Apis mellifera</name>
    <name type="common">Honeybee</name>
    <dbReference type="NCBI Taxonomy" id="7460"/>
    <lineage>
        <taxon>Eukaryota</taxon>
        <taxon>Metazoa</taxon>
        <taxon>Ecdysozoa</taxon>
        <taxon>Arthropoda</taxon>
        <taxon>Hexapoda</taxon>
        <taxon>Insecta</taxon>
        <taxon>Pterygota</taxon>
        <taxon>Neoptera</taxon>
        <taxon>Endopterygota</taxon>
        <taxon>Hymenoptera</taxon>
        <taxon>Apocrita</taxon>
        <taxon>Aculeata</taxon>
        <taxon>Apoidea</taxon>
        <taxon>Anthophila</taxon>
        <taxon>Apidae</taxon>
        <taxon>Apis</taxon>
    </lineage>
</organism>
<dbReference type="OrthoDB" id="2138378at2759"/>
<dbReference type="InterPro" id="IPR036855">
    <property type="entry name" value="Znf_CCCH_sf"/>
</dbReference>
<dbReference type="InterPro" id="IPR035441">
    <property type="entry name" value="TFIIS/LEDGF_dom_sf"/>
</dbReference>
<dbReference type="Pfam" id="PF00642">
    <property type="entry name" value="zf-CCCH"/>
    <property type="match status" value="1"/>
</dbReference>
<feature type="compositionally biased region" description="Basic and acidic residues" evidence="6">
    <location>
        <begin position="1008"/>
        <end position="1017"/>
    </location>
</feature>
<dbReference type="Gene3D" id="4.10.1000.10">
    <property type="entry name" value="Zinc finger, CCCH-type"/>
    <property type="match status" value="1"/>
</dbReference>
<dbReference type="KEGG" id="ame:412093"/>
<feature type="region of interest" description="Disordered" evidence="6">
    <location>
        <begin position="220"/>
        <end position="240"/>
    </location>
</feature>
<dbReference type="GO" id="GO:0000785">
    <property type="term" value="C:chromatin"/>
    <property type="evidence" value="ECO:0007669"/>
    <property type="project" value="TreeGrafter"/>
</dbReference>
<feature type="compositionally biased region" description="Basic and acidic residues" evidence="6">
    <location>
        <begin position="410"/>
        <end position="430"/>
    </location>
</feature>
<dbReference type="GO" id="GO:0008270">
    <property type="term" value="F:zinc ion binding"/>
    <property type="evidence" value="ECO:0007669"/>
    <property type="project" value="UniProtKB-KW"/>
</dbReference>
<dbReference type="CTD" id="33270"/>
<dbReference type="PROSITE" id="PS50103">
    <property type="entry name" value="ZF_C3H1"/>
    <property type="match status" value="1"/>
</dbReference>
<feature type="compositionally biased region" description="Low complexity" evidence="6">
    <location>
        <begin position="221"/>
        <end position="240"/>
    </location>
</feature>
<dbReference type="GO" id="GO:0008157">
    <property type="term" value="F:protein phosphatase 1 binding"/>
    <property type="evidence" value="ECO:0007669"/>
    <property type="project" value="TreeGrafter"/>
</dbReference>
<reference evidence="11 12" key="2">
    <citation type="submission" date="2025-04" db="UniProtKB">
        <authorList>
            <consortium name="RefSeq"/>
        </authorList>
    </citation>
    <scope>IDENTIFICATION</scope>
    <source>
        <strain evidence="11 12">DH4</strain>
        <tissue evidence="11 12">Whole body</tissue>
    </source>
</reference>
<proteinExistence type="predicted"/>
<dbReference type="GO" id="GO:0072357">
    <property type="term" value="C:PTW/PP1 phosphatase complex"/>
    <property type="evidence" value="ECO:0007669"/>
    <property type="project" value="TreeGrafter"/>
</dbReference>
<dbReference type="EnsemblMetazoa" id="XM_395559">
    <property type="protein sequence ID" value="XP_395559"/>
    <property type="gene ID" value="LOC412093"/>
</dbReference>
<feature type="compositionally biased region" description="Basic and acidic residues" evidence="6">
    <location>
        <begin position="477"/>
        <end position="490"/>
    </location>
</feature>
<dbReference type="GO" id="GO:0005634">
    <property type="term" value="C:nucleus"/>
    <property type="evidence" value="ECO:0007669"/>
    <property type="project" value="UniProtKB-SubCell"/>
</dbReference>
<gene>
    <name evidence="11 12" type="primary">LOC412093</name>
</gene>
<keyword evidence="3 5" id="KW-0862">Zinc</keyword>
<dbReference type="RefSeq" id="XP_006562867.1">
    <property type="nucleotide sequence ID" value="XM_006562804.3"/>
</dbReference>
<evidence type="ECO:0000259" key="7">
    <source>
        <dbReference type="PROSITE" id="PS50103"/>
    </source>
</evidence>
<dbReference type="Pfam" id="PF08711">
    <property type="entry name" value="Med26"/>
    <property type="match status" value="1"/>
</dbReference>
<feature type="zinc finger region" description="C3H1-type" evidence="5">
    <location>
        <begin position="1229"/>
        <end position="1257"/>
    </location>
</feature>
<evidence type="ECO:0000259" key="8">
    <source>
        <dbReference type="PROSITE" id="PS51319"/>
    </source>
</evidence>
<keyword evidence="10" id="KW-1185">Reference proteome</keyword>
<evidence type="ECO:0000313" key="11">
    <source>
        <dbReference type="RefSeq" id="XP_006562867.1"/>
    </source>
</evidence>
<feature type="compositionally biased region" description="Basic and acidic residues" evidence="6">
    <location>
        <begin position="503"/>
        <end position="526"/>
    </location>
</feature>
<feature type="domain" description="TFIIS N-terminal" evidence="8">
    <location>
        <begin position="71"/>
        <end position="145"/>
    </location>
</feature>
<accession>A0A7M7R8A9</accession>
<evidence type="ECO:0000256" key="2">
    <source>
        <dbReference type="ARBA" id="ARBA00022771"/>
    </source>
</evidence>
<dbReference type="SUPFAM" id="SSF47676">
    <property type="entry name" value="Conserved domain common to transcription factors TFIIS, elongin A, CRSP70"/>
    <property type="match status" value="1"/>
</dbReference>
<accession>A0A8B6YXK6</accession>
<evidence type="ECO:0000256" key="5">
    <source>
        <dbReference type="PROSITE-ProRule" id="PRU00723"/>
    </source>
</evidence>
<sequence length="1262" mass="139462">MPRIDPLSLLKCLSVLLGPTGGIKSKEEVHRLASLMTKFSKKLVSKCIYIQILKTTNTDLLSQFMGAGGWNLIHMWLTDGILAKNWALIQELLELLLLCPVDIERLKSNNCPKLIKGLSKEGSHQGVRVLASRLVEQWLKIVKGEAAPNSVPAQIMTIPVQTTGVLGQSLVPQSAQQQQYSIHCGIQQVPEGTENATVQVQDLQFISNSTSTIAVSHIHHQQQQQQQQQQQPSQEQQVQEKTTVQPLQLQVVSKPQQMQIQQHLSSQSKKPAFVVVSTSSQSPVPVYKITIREGKQILTKVETDASNINSVLNTNSTNVDVNGDIVENTLPVKQTPEEVASTELSDGVVSGQDCEKNIAQSEKLDQVSSEVKQTIVDSTDSLDVELIKNKESKDIKDLKDNTNSESSKSSNKENRDSSKKDDKKSSSSDKKSHHSSSSSSKSSSKHTSSSSSHRSSSTSYKSSSHRSSSSSSSKSSNSKDKSSKDKEKHHSSNSSSKHNSSKNKSDKEREKEKQKKDQAEKDKATLEKIQGQALSSKFGKIPKKKSEEEKLGDATVRKSSTDSRDSSKENKTDSKKVVAVPEKKNISISIESRKNSQDSTMRPKTVKTFNSKFRSTGLEEEVKPPPPRSAKKLHPIIDKKVIPQKLPTLKRPSPLRESISSTDKRAKLSLESPTTPPSEEKKGGIKLIPPKPKPMVLQESDMFMDALTASTKSKEPRKRKRRTSITKDGPTEAKKQETANSDNRDVTPPPTSPPSADEKSPVVVKPNFKFYQDTLETDEDKEQKERENSDEDAKKEKEETIDDQKESRIFKTDIDDDARSNTPTPEDDTEEKTNSPEDISSISESTKKENIGSYPEIRYVDGLRSVLLLQKRKGPKKILKWKTDLESVRYFELDETERVNVTKTFTDMKQMEKQNEREAFQMARKLSNEDLMEERTRWKPLIPIDLPPPLVEPGKDSREKDIQYAREKGILQALYFNRSMIPDSAAEPDEERHHVYNEPKIIPLDDLTGNKESEKDFTSMPWPEPKPQLQPQTPAVSNFHYPSFSHNQQPVMTPMGPQTSMGPMPQMSQQMMGPSHMGPMGPEMGGPMSTGGGGGGGGWRTGDGKVVVPDGMGMNPMGNIPNAFPPGMEGGPMVPPGMMGPPPMYNQQQESYGIIGPEDIGFNNMNPNNFQGPPGPLYGPGPNFQGPRGAGPMHGRGRGVPGPGWYRGGGGPPGRGGWRGGGGGWRGNGKQPPVCRQFSKNGYCRVGDKCQYLHPGVNCPPF</sequence>
<name>A0A7M7GUP5_APIME</name>
<dbReference type="PROSITE" id="PS51319">
    <property type="entry name" value="TFIIS_N"/>
    <property type="match status" value="1"/>
</dbReference>
<accession>A0A7M7GUP5</accession>
<feature type="compositionally biased region" description="Basic residues" evidence="6">
    <location>
        <begin position="715"/>
        <end position="724"/>
    </location>
</feature>
<feature type="compositionally biased region" description="Basic and acidic residues" evidence="6">
    <location>
        <begin position="781"/>
        <end position="819"/>
    </location>
</feature>
<keyword evidence="1 5" id="KW-0479">Metal-binding</keyword>
<feature type="region of interest" description="Disordered" evidence="6">
    <location>
        <begin position="397"/>
        <end position="850"/>
    </location>
</feature>
<dbReference type="SUPFAM" id="SSF90229">
    <property type="entry name" value="CCCH zinc finger"/>
    <property type="match status" value="1"/>
</dbReference>
<dbReference type="PANTHER" id="PTHR46557:SF1">
    <property type="entry name" value="SERINE_THREONINE-PROTEIN PHOSPHATASE 1 REGULATORY SUBUNIT 10"/>
    <property type="match status" value="1"/>
</dbReference>
<dbReference type="RefSeq" id="XP_395559.4">
    <property type="nucleotide sequence ID" value="XM_395559.7"/>
</dbReference>
<comment type="subcellular location">
    <subcellularLocation>
        <location evidence="4">Nucleus</location>
    </subcellularLocation>
</comment>
<evidence type="ECO:0000256" key="4">
    <source>
        <dbReference type="PROSITE-ProRule" id="PRU00649"/>
    </source>
</evidence>
<protein>
    <submittedName>
        <fullName evidence="11 12">Serine/threonine-protein phosphatase 1 regulatory subunit 10 isoform X1</fullName>
    </submittedName>
</protein>
<feature type="compositionally biased region" description="Basic and acidic residues" evidence="6">
    <location>
        <begin position="729"/>
        <end position="745"/>
    </location>
</feature>
<evidence type="ECO:0000313" key="10">
    <source>
        <dbReference type="Proteomes" id="UP000005203"/>
    </source>
</evidence>
<feature type="compositionally biased region" description="Low complexity" evidence="6">
    <location>
        <begin position="435"/>
        <end position="476"/>
    </location>
</feature>
<feature type="compositionally biased region" description="Polar residues" evidence="6">
    <location>
        <begin position="597"/>
        <end position="614"/>
    </location>
</feature>
<dbReference type="SMART" id="SM00356">
    <property type="entry name" value="ZnF_C3H1"/>
    <property type="match status" value="1"/>
</dbReference>
<evidence type="ECO:0000313" key="9">
    <source>
        <dbReference type="EnsemblMetazoa" id="XP_006562867"/>
    </source>
</evidence>
<evidence type="ECO:0000313" key="12">
    <source>
        <dbReference type="RefSeq" id="XP_395559.4"/>
    </source>
</evidence>
<dbReference type="GeneID" id="412093"/>
<dbReference type="InterPro" id="IPR000571">
    <property type="entry name" value="Znf_CCCH"/>
</dbReference>
<keyword evidence="4" id="KW-0539">Nucleus</keyword>
<feature type="compositionally biased region" description="Basic and acidic residues" evidence="6">
    <location>
        <begin position="544"/>
        <end position="596"/>
    </location>
</feature>
<evidence type="ECO:0000256" key="3">
    <source>
        <dbReference type="ARBA" id="ARBA00022833"/>
    </source>
</evidence>
<feature type="region of interest" description="Disordered" evidence="6">
    <location>
        <begin position="1003"/>
        <end position="1033"/>
    </location>
</feature>
<evidence type="ECO:0000256" key="6">
    <source>
        <dbReference type="SAM" id="MobiDB-lite"/>
    </source>
</evidence>
<dbReference type="AlphaFoldDB" id="A0A7M7GUP5"/>
<reference evidence="9" key="1">
    <citation type="submission" date="2021-01" db="UniProtKB">
        <authorList>
            <consortium name="EnsemblMetazoa"/>
        </authorList>
    </citation>
    <scope>IDENTIFICATION</scope>
    <source>
        <strain evidence="9">DH4</strain>
    </source>
</reference>
<evidence type="ECO:0000256" key="1">
    <source>
        <dbReference type="ARBA" id="ARBA00022723"/>
    </source>
</evidence>
<dbReference type="InterPro" id="IPR017923">
    <property type="entry name" value="TFIIS_N"/>
</dbReference>
<feature type="domain" description="C3H1-type" evidence="7">
    <location>
        <begin position="1229"/>
        <end position="1257"/>
    </location>
</feature>